<evidence type="ECO:0000313" key="3">
    <source>
        <dbReference type="Proteomes" id="UP000054342"/>
    </source>
</evidence>
<organism evidence="2 3">
    <name type="scientific">Exophiala xenobiotica</name>
    <dbReference type="NCBI Taxonomy" id="348802"/>
    <lineage>
        <taxon>Eukaryota</taxon>
        <taxon>Fungi</taxon>
        <taxon>Dikarya</taxon>
        <taxon>Ascomycota</taxon>
        <taxon>Pezizomycotina</taxon>
        <taxon>Eurotiomycetes</taxon>
        <taxon>Chaetothyriomycetidae</taxon>
        <taxon>Chaetothyriales</taxon>
        <taxon>Herpotrichiellaceae</taxon>
        <taxon>Exophiala</taxon>
    </lineage>
</organism>
<reference evidence="2 3" key="1">
    <citation type="submission" date="2015-01" db="EMBL/GenBank/DDBJ databases">
        <title>The Genome Sequence of Exophiala xenobiotica CBS118157.</title>
        <authorList>
            <consortium name="The Broad Institute Genomics Platform"/>
            <person name="Cuomo C."/>
            <person name="de Hoog S."/>
            <person name="Gorbushina A."/>
            <person name="Stielow B."/>
            <person name="Teixiera M."/>
            <person name="Abouelleil A."/>
            <person name="Chapman S.B."/>
            <person name="Priest M."/>
            <person name="Young S.K."/>
            <person name="Wortman J."/>
            <person name="Nusbaum C."/>
            <person name="Birren B."/>
        </authorList>
    </citation>
    <scope>NUCLEOTIDE SEQUENCE [LARGE SCALE GENOMIC DNA]</scope>
    <source>
        <strain evidence="2 3">CBS 118157</strain>
    </source>
</reference>
<dbReference type="GeneID" id="25326285"/>
<keyword evidence="1" id="KW-0732">Signal</keyword>
<dbReference type="RefSeq" id="XP_013316230.1">
    <property type="nucleotide sequence ID" value="XM_013460776.1"/>
</dbReference>
<evidence type="ECO:0000256" key="1">
    <source>
        <dbReference type="SAM" id="SignalP"/>
    </source>
</evidence>
<protein>
    <submittedName>
        <fullName evidence="2">Uncharacterized protein</fullName>
    </submittedName>
</protein>
<accession>A0A0D2BT38</accession>
<name>A0A0D2BT38_9EURO</name>
<gene>
    <name evidence="2" type="ORF">PV05_04377</name>
</gene>
<feature type="chain" id="PRO_5002254743" evidence="1">
    <location>
        <begin position="17"/>
        <end position="213"/>
    </location>
</feature>
<dbReference type="HOGENOM" id="CLU_061230_2_1_1"/>
<sequence length="213" mass="24286">MVLSLITLAATVPLLATSTMQLSDQAEKKSKEGHQEIKTRKCHLAIRASARMSERRKQQLADKMVVLKDGRLVLDDQCSANHHPFTGYFLPFPEKEWDGLVTTINQENFLNWVYIDSSTLQAKHGIRAEAQSQLTGPMDLRLCKNGEQRLTFEGWEGFVVVKEAPGLWALYFDKTDNGLRDKAHGRAVVEVELIRMELDDYHPKETRHDADDH</sequence>
<dbReference type="AlphaFoldDB" id="A0A0D2BT38"/>
<dbReference type="EMBL" id="KN847319">
    <property type="protein sequence ID" value="KIW55646.1"/>
    <property type="molecule type" value="Genomic_DNA"/>
</dbReference>
<keyword evidence="3" id="KW-1185">Reference proteome</keyword>
<feature type="signal peptide" evidence="1">
    <location>
        <begin position="1"/>
        <end position="16"/>
    </location>
</feature>
<dbReference type="Proteomes" id="UP000054342">
    <property type="component" value="Unassembled WGS sequence"/>
</dbReference>
<evidence type="ECO:0000313" key="2">
    <source>
        <dbReference type="EMBL" id="KIW55646.1"/>
    </source>
</evidence>
<proteinExistence type="predicted"/>
<dbReference type="OrthoDB" id="3928002at2759"/>
<dbReference type="PANTHER" id="PTHR38049">
    <property type="entry name" value="RICIN B LECTIN DOMAIN-CONTAINING PROTEIN"/>
    <property type="match status" value="1"/>
</dbReference>
<dbReference type="PANTHER" id="PTHR38049:SF2">
    <property type="entry name" value="RICIN B LECTIN DOMAIN-CONTAINING PROTEIN"/>
    <property type="match status" value="1"/>
</dbReference>